<evidence type="ECO:0000313" key="6">
    <source>
        <dbReference type="Proteomes" id="UP000027265"/>
    </source>
</evidence>
<dbReference type="InParanoid" id="A0A067Q0N6"/>
<dbReference type="Proteomes" id="UP000027265">
    <property type="component" value="Unassembled WGS sequence"/>
</dbReference>
<evidence type="ECO:0000313" key="5">
    <source>
        <dbReference type="EMBL" id="KDQ59710.1"/>
    </source>
</evidence>
<dbReference type="SMART" id="SM00220">
    <property type="entry name" value="S_TKc"/>
    <property type="match status" value="1"/>
</dbReference>
<dbReference type="GO" id="GO:0035556">
    <property type="term" value="P:intracellular signal transduction"/>
    <property type="evidence" value="ECO:0007669"/>
    <property type="project" value="TreeGrafter"/>
</dbReference>
<evidence type="ECO:0000256" key="3">
    <source>
        <dbReference type="SAM" id="MobiDB-lite"/>
    </source>
</evidence>
<feature type="compositionally biased region" description="Gly residues" evidence="3">
    <location>
        <begin position="267"/>
        <end position="287"/>
    </location>
</feature>
<evidence type="ECO:0000256" key="2">
    <source>
        <dbReference type="ARBA" id="ARBA00022840"/>
    </source>
</evidence>
<feature type="domain" description="Protein kinase" evidence="4">
    <location>
        <begin position="1"/>
        <end position="237"/>
    </location>
</feature>
<dbReference type="HOGENOM" id="CLU_797090_0_0_1"/>
<name>A0A067Q0N6_9AGAM</name>
<dbReference type="SUPFAM" id="SSF56112">
    <property type="entry name" value="Protein kinase-like (PK-like)"/>
    <property type="match status" value="1"/>
</dbReference>
<dbReference type="PANTHER" id="PTHR24346:SF30">
    <property type="entry name" value="MATERNAL EMBRYONIC LEUCINE ZIPPER KINASE"/>
    <property type="match status" value="1"/>
</dbReference>
<dbReference type="InterPro" id="IPR000719">
    <property type="entry name" value="Prot_kinase_dom"/>
</dbReference>
<dbReference type="PANTHER" id="PTHR24346">
    <property type="entry name" value="MAP/MICROTUBULE AFFINITY-REGULATING KINASE"/>
    <property type="match status" value="1"/>
</dbReference>
<dbReference type="OrthoDB" id="289250at2759"/>
<dbReference type="InterPro" id="IPR011009">
    <property type="entry name" value="Kinase-like_dom_sf"/>
</dbReference>
<dbReference type="AlphaFoldDB" id="A0A067Q0N6"/>
<keyword evidence="2" id="KW-0067">ATP-binding</keyword>
<organism evidence="5 6">
    <name type="scientific">Jaapia argillacea MUCL 33604</name>
    <dbReference type="NCBI Taxonomy" id="933084"/>
    <lineage>
        <taxon>Eukaryota</taxon>
        <taxon>Fungi</taxon>
        <taxon>Dikarya</taxon>
        <taxon>Basidiomycota</taxon>
        <taxon>Agaricomycotina</taxon>
        <taxon>Agaricomycetes</taxon>
        <taxon>Agaricomycetidae</taxon>
        <taxon>Jaapiales</taxon>
        <taxon>Jaapiaceae</taxon>
        <taxon>Jaapia</taxon>
    </lineage>
</organism>
<dbReference type="GO" id="GO:0005737">
    <property type="term" value="C:cytoplasm"/>
    <property type="evidence" value="ECO:0007669"/>
    <property type="project" value="TreeGrafter"/>
</dbReference>
<dbReference type="PROSITE" id="PS50011">
    <property type="entry name" value="PROTEIN_KINASE_DOM"/>
    <property type="match status" value="1"/>
</dbReference>
<dbReference type="EMBL" id="KL197715">
    <property type="protein sequence ID" value="KDQ59710.1"/>
    <property type="molecule type" value="Genomic_DNA"/>
</dbReference>
<evidence type="ECO:0000259" key="4">
    <source>
        <dbReference type="PROSITE" id="PS50011"/>
    </source>
</evidence>
<feature type="region of interest" description="Disordered" evidence="3">
    <location>
        <begin position="116"/>
        <end position="137"/>
    </location>
</feature>
<dbReference type="PROSITE" id="PS00108">
    <property type="entry name" value="PROTEIN_KINASE_ST"/>
    <property type="match status" value="1"/>
</dbReference>
<dbReference type="Pfam" id="PF00069">
    <property type="entry name" value="Pkinase"/>
    <property type="match status" value="1"/>
</dbReference>
<keyword evidence="6" id="KW-1185">Reference proteome</keyword>
<feature type="region of interest" description="Disordered" evidence="3">
    <location>
        <begin position="266"/>
        <end position="319"/>
    </location>
</feature>
<dbReference type="Gene3D" id="1.10.510.10">
    <property type="entry name" value="Transferase(Phosphotransferase) domain 1"/>
    <property type="match status" value="1"/>
</dbReference>
<dbReference type="InterPro" id="IPR008271">
    <property type="entry name" value="Ser/Thr_kinase_AS"/>
</dbReference>
<accession>A0A067Q0N6</accession>
<reference evidence="6" key="1">
    <citation type="journal article" date="2014" name="Proc. Natl. Acad. Sci. U.S.A.">
        <title>Extensive sampling of basidiomycete genomes demonstrates inadequacy of the white-rot/brown-rot paradigm for wood decay fungi.</title>
        <authorList>
            <person name="Riley R."/>
            <person name="Salamov A.A."/>
            <person name="Brown D.W."/>
            <person name="Nagy L.G."/>
            <person name="Floudas D."/>
            <person name="Held B.W."/>
            <person name="Levasseur A."/>
            <person name="Lombard V."/>
            <person name="Morin E."/>
            <person name="Otillar R."/>
            <person name="Lindquist E.A."/>
            <person name="Sun H."/>
            <person name="LaButti K.M."/>
            <person name="Schmutz J."/>
            <person name="Jabbour D."/>
            <person name="Luo H."/>
            <person name="Baker S.E."/>
            <person name="Pisabarro A.G."/>
            <person name="Walton J.D."/>
            <person name="Blanchette R.A."/>
            <person name="Henrissat B."/>
            <person name="Martin F."/>
            <person name="Cullen D."/>
            <person name="Hibbett D.S."/>
            <person name="Grigoriev I.V."/>
        </authorList>
    </citation>
    <scope>NUCLEOTIDE SEQUENCE [LARGE SCALE GENOMIC DNA]</scope>
    <source>
        <strain evidence="6">MUCL 33604</strain>
    </source>
</reference>
<gene>
    <name evidence="5" type="ORF">JAAARDRAFT_629863</name>
</gene>
<protein>
    <recommendedName>
        <fullName evidence="4">Protein kinase domain-containing protein</fullName>
    </recommendedName>
</protein>
<feature type="compositionally biased region" description="Gly residues" evidence="3">
    <location>
        <begin position="297"/>
        <end position="311"/>
    </location>
</feature>
<dbReference type="GO" id="GO:0005524">
    <property type="term" value="F:ATP binding"/>
    <property type="evidence" value="ECO:0007669"/>
    <property type="project" value="UniProtKB-KW"/>
</dbReference>
<keyword evidence="1" id="KW-0547">Nucleotide-binding</keyword>
<sequence length="348" mass="37406">MFGELCKAVAWMHSVGLVHRDIKLENILLTSNPFNALPPLTQPLIKLSDFGLSRFVDLDHPMLNTRCGSESYAAPELVTGRPYDGRETDAWALGVVLYAVVCRRLPFDSQLGDLEREREGLSAHGPGERGRGQDQLHDTLRAGIDERARSRERRSWLVRIAKGEYVWPEPPTPPPISPTSDSSSVEGVEDGLGVWDEVLRGEELIRSVGIKRVVGRLLIRNPEKRAKVGDVLGDEWVCGDGGVCWPVGVYGGGESGDDGIVVINGGSESGHGSSEGHGLGFGFGSDSGHGHGRGPSEEGGGGVVDGVGPVQGGEEEGSEFEWEYVVRGEEGMLVDGHDIGRVAREEVL</sequence>
<dbReference type="STRING" id="933084.A0A067Q0N6"/>
<proteinExistence type="predicted"/>
<evidence type="ECO:0000256" key="1">
    <source>
        <dbReference type="ARBA" id="ARBA00022741"/>
    </source>
</evidence>
<dbReference type="GO" id="GO:0004674">
    <property type="term" value="F:protein serine/threonine kinase activity"/>
    <property type="evidence" value="ECO:0007669"/>
    <property type="project" value="TreeGrafter"/>
</dbReference>